<keyword evidence="4" id="KW-0106">Calcium</keyword>
<dbReference type="PANTHER" id="PTHR42693">
    <property type="entry name" value="ARYLSULFATASE FAMILY MEMBER"/>
    <property type="match status" value="1"/>
</dbReference>
<dbReference type="SUPFAM" id="SSF48371">
    <property type="entry name" value="ARM repeat"/>
    <property type="match status" value="1"/>
</dbReference>
<dbReference type="Pfam" id="PF13646">
    <property type="entry name" value="HEAT_2"/>
    <property type="match status" value="1"/>
</dbReference>
<dbReference type="Gene3D" id="1.25.10.10">
    <property type="entry name" value="Leucine-rich Repeat Variant"/>
    <property type="match status" value="1"/>
</dbReference>
<dbReference type="InterPro" id="IPR050738">
    <property type="entry name" value="Sulfatase"/>
</dbReference>
<comment type="caution">
    <text evidence="7">The sequence shown here is derived from an EMBL/GenBank/DDBJ whole genome shotgun (WGS) entry which is preliminary data.</text>
</comment>
<keyword evidence="3" id="KW-0378">Hydrolase</keyword>
<feature type="chain" id="PRO_5045785438" evidence="5">
    <location>
        <begin position="25"/>
        <end position="622"/>
    </location>
</feature>
<evidence type="ECO:0000256" key="4">
    <source>
        <dbReference type="ARBA" id="ARBA00022837"/>
    </source>
</evidence>
<feature type="signal peptide" evidence="5">
    <location>
        <begin position="1"/>
        <end position="24"/>
    </location>
</feature>
<keyword evidence="5" id="KW-0732">Signal</keyword>
<protein>
    <submittedName>
        <fullName evidence="7">Sulfatase</fullName>
    </submittedName>
</protein>
<dbReference type="PROSITE" id="PS00523">
    <property type="entry name" value="SULFATASE_1"/>
    <property type="match status" value="1"/>
</dbReference>
<dbReference type="EMBL" id="BAABFN010000001">
    <property type="protein sequence ID" value="GAA4304038.1"/>
    <property type="molecule type" value="Genomic_DNA"/>
</dbReference>
<evidence type="ECO:0000256" key="1">
    <source>
        <dbReference type="ARBA" id="ARBA00008779"/>
    </source>
</evidence>
<dbReference type="PANTHER" id="PTHR42693:SF53">
    <property type="entry name" value="ENDO-4-O-SULFATASE"/>
    <property type="match status" value="1"/>
</dbReference>
<dbReference type="InterPro" id="IPR011989">
    <property type="entry name" value="ARM-like"/>
</dbReference>
<dbReference type="SUPFAM" id="SSF53649">
    <property type="entry name" value="Alkaline phosphatase-like"/>
    <property type="match status" value="1"/>
</dbReference>
<dbReference type="InterPro" id="IPR017850">
    <property type="entry name" value="Alkaline_phosphatase_core_sf"/>
</dbReference>
<sequence length="622" mass="70307">MKRITWFLLLPFCGILLTLKPLSAQRAATHSGHPPPPNILWIVSEDNSAEYVGCYGNKMATTPNLDKLASEGVLYENAFASAPVCAPTRSTLIAGVYATAMGTQHMRSTYPIPDFIRFFPYYLQQSGYYCTNQAKKDYNTVDQPGAWNESSKKAIYRNRRPGQPFFAVINLGTTHESSIHNSIPAAQLKHDPEKMPIPAYLPHTPEVKHDLAQYYDKMQQMDAQVGKILDRLEKDGLAGNTIVFYYGDNGGVLPRSKRFVYESGLRIPLIIRFPEQYRYLSPANPGTATDRMVSFVDFAPTVLSLAGIKIPPYMQGKAFLGSEKQPPAVYAYGFRGRMDETYDMSRTVRDSRYRYIRNYMPDRIYGQHIAYLWEAPSMQSWEKAYKEGRCDQIQSAFWQSKPPEELYDIRNDPDNVHNLAGDPKYKAVLISMRKANAAWIRHIHDAGFMPEAMMAERAEHAGTTIYQYVRSRAYPQEKILSMAEIASMGAPRDLEKLMEGLKDADPAVRYWAAYGCVLLKRKALPARQQLSALLDDPYPDVAIAAAEACYNLGDTTRSINRLLKALDHDNDKVRLHALNVLRVMGRGALPALPKLRALQQSPRIVKGETYGQRTIDYIISNL</sequence>
<dbReference type="Pfam" id="PF00884">
    <property type="entry name" value="Sulfatase"/>
    <property type="match status" value="1"/>
</dbReference>
<reference evidence="8" key="1">
    <citation type="journal article" date="2019" name="Int. J. Syst. Evol. Microbiol.">
        <title>The Global Catalogue of Microorganisms (GCM) 10K type strain sequencing project: providing services to taxonomists for standard genome sequencing and annotation.</title>
        <authorList>
            <consortium name="The Broad Institute Genomics Platform"/>
            <consortium name="The Broad Institute Genome Sequencing Center for Infectious Disease"/>
            <person name="Wu L."/>
            <person name="Ma J."/>
        </authorList>
    </citation>
    <scope>NUCLEOTIDE SEQUENCE [LARGE SCALE GENOMIC DNA]</scope>
    <source>
        <strain evidence="8">JCM 17664</strain>
    </source>
</reference>
<dbReference type="InterPro" id="IPR024607">
    <property type="entry name" value="Sulfatase_CS"/>
</dbReference>
<name>A0ABP8FHN0_9BACT</name>
<evidence type="ECO:0000259" key="6">
    <source>
        <dbReference type="Pfam" id="PF00884"/>
    </source>
</evidence>
<evidence type="ECO:0000313" key="8">
    <source>
        <dbReference type="Proteomes" id="UP001501207"/>
    </source>
</evidence>
<keyword evidence="2" id="KW-0479">Metal-binding</keyword>
<feature type="domain" description="Sulfatase N-terminal" evidence="6">
    <location>
        <begin position="37"/>
        <end position="308"/>
    </location>
</feature>
<proteinExistence type="inferred from homology"/>
<dbReference type="Proteomes" id="UP001501207">
    <property type="component" value="Unassembled WGS sequence"/>
</dbReference>
<organism evidence="7 8">
    <name type="scientific">Compostibacter hankyongensis</name>
    <dbReference type="NCBI Taxonomy" id="1007089"/>
    <lineage>
        <taxon>Bacteria</taxon>
        <taxon>Pseudomonadati</taxon>
        <taxon>Bacteroidota</taxon>
        <taxon>Chitinophagia</taxon>
        <taxon>Chitinophagales</taxon>
        <taxon>Chitinophagaceae</taxon>
        <taxon>Compostibacter</taxon>
    </lineage>
</organism>
<dbReference type="CDD" id="cd16027">
    <property type="entry name" value="SGSH"/>
    <property type="match status" value="1"/>
</dbReference>
<dbReference type="RefSeq" id="WP_344975736.1">
    <property type="nucleotide sequence ID" value="NZ_BAABFN010000001.1"/>
</dbReference>
<keyword evidence="8" id="KW-1185">Reference proteome</keyword>
<dbReference type="InterPro" id="IPR016024">
    <property type="entry name" value="ARM-type_fold"/>
</dbReference>
<dbReference type="InterPro" id="IPR000917">
    <property type="entry name" value="Sulfatase_N"/>
</dbReference>
<evidence type="ECO:0000256" key="2">
    <source>
        <dbReference type="ARBA" id="ARBA00022723"/>
    </source>
</evidence>
<evidence type="ECO:0000256" key="5">
    <source>
        <dbReference type="SAM" id="SignalP"/>
    </source>
</evidence>
<gene>
    <name evidence="7" type="ORF">GCM10023143_08050</name>
</gene>
<comment type="similarity">
    <text evidence="1">Belongs to the sulfatase family.</text>
</comment>
<evidence type="ECO:0000256" key="3">
    <source>
        <dbReference type="ARBA" id="ARBA00022801"/>
    </source>
</evidence>
<dbReference type="Gene3D" id="3.40.720.10">
    <property type="entry name" value="Alkaline Phosphatase, subunit A"/>
    <property type="match status" value="1"/>
</dbReference>
<accession>A0ABP8FHN0</accession>
<evidence type="ECO:0000313" key="7">
    <source>
        <dbReference type="EMBL" id="GAA4304038.1"/>
    </source>
</evidence>